<evidence type="ECO:0000259" key="4">
    <source>
        <dbReference type="PROSITE" id="PS50893"/>
    </source>
</evidence>
<organism evidence="5 6">
    <name type="scientific">Amedibacillus dolichus</name>
    <dbReference type="NCBI Taxonomy" id="31971"/>
    <lineage>
        <taxon>Bacteria</taxon>
        <taxon>Bacillati</taxon>
        <taxon>Bacillota</taxon>
        <taxon>Erysipelotrichia</taxon>
        <taxon>Erysipelotrichales</taxon>
        <taxon>Erysipelotrichaceae</taxon>
        <taxon>Amedibacillus</taxon>
    </lineage>
</organism>
<dbReference type="Pfam" id="PF00005">
    <property type="entry name" value="ABC_tran"/>
    <property type="match status" value="2"/>
</dbReference>
<reference evidence="5" key="1">
    <citation type="submission" date="2021-02" db="EMBL/GenBank/DDBJ databases">
        <title>Infant gut strain persistence is associated with maternal origin, phylogeny, and functional potential including surface adhesion and iron acquisition.</title>
        <authorList>
            <person name="Lou Y.C."/>
        </authorList>
    </citation>
    <scope>NUCLEOTIDE SEQUENCE</scope>
    <source>
        <strain evidence="5">L3_108_103G1_dasL3_108_103G1_concoct_2</strain>
    </source>
</reference>
<dbReference type="AlphaFoldDB" id="A0A942W9C7"/>
<proteinExistence type="predicted"/>
<keyword evidence="1" id="KW-0547">Nucleotide-binding</keyword>
<dbReference type="InterPro" id="IPR003439">
    <property type="entry name" value="ABC_transporter-like_ATP-bd"/>
</dbReference>
<feature type="domain" description="ABC transporter" evidence="4">
    <location>
        <begin position="2"/>
        <end position="245"/>
    </location>
</feature>
<dbReference type="Proteomes" id="UP000753219">
    <property type="component" value="Unassembled WGS sequence"/>
</dbReference>
<evidence type="ECO:0000256" key="2">
    <source>
        <dbReference type="ARBA" id="ARBA00022840"/>
    </source>
</evidence>
<gene>
    <name evidence="5" type="ORF">KHZ85_02160</name>
</gene>
<dbReference type="InterPro" id="IPR003593">
    <property type="entry name" value="AAA+_ATPase"/>
</dbReference>
<dbReference type="SMART" id="SM00382">
    <property type="entry name" value="AAA"/>
    <property type="match status" value="2"/>
</dbReference>
<dbReference type="PROSITE" id="PS50893">
    <property type="entry name" value="ABC_TRANSPORTER_2"/>
    <property type="match status" value="1"/>
</dbReference>
<keyword evidence="2 5" id="KW-0067">ATP-binding</keyword>
<sequence>MLVFENLTIKDLKNHYFIEDFSYSLGNMERLAIIGEEGNGKSSLLKCIINRKAVEEYMAVNGKIMCDMEHIGYLPQQLPRIWDSVCICDYILKKEPEEELAVERYNELQEFNNLCRRLHLPSDLLLRDQTMGSLSGGEKVKLQILKLMKEPVELLLLDEPTNDLDIAALEWLESFLKSCALPIIFISHDVKLLENSATTILHLEQLNHQSKCRHTIFKGGYREYVETRKAQLDKAIQQARKEKQAYMKQMQKLNDVKNAVHDALNDTVRNPSQAALLKKKIQAIKAQEKRFEKESYAHVDSVEEGIQIFFENVALPVNKTILDMELDCLQVQERALLYDVKLFVKGKDKLILTGDNGTGKSMLLKEIYAQLWQRKDICLGYMPQDYQAKMDYEQTPIEFLAESKDRKDITRVRELLGAMKFTGEEMTHKIRELSEGQKAKLYFLRFIKLRCNVLLLDEPTRNLSPLSSPLIIELLDNFTGCIICVTHDRLLMERLHAMHYEIKDQRLLLCEDRCSE</sequence>
<dbReference type="InterPro" id="IPR027417">
    <property type="entry name" value="P-loop_NTPase"/>
</dbReference>
<dbReference type="PROSITE" id="PS00211">
    <property type="entry name" value="ABC_TRANSPORTER_1"/>
    <property type="match status" value="1"/>
</dbReference>
<dbReference type="InterPro" id="IPR051309">
    <property type="entry name" value="ABCF_ATPase"/>
</dbReference>
<dbReference type="RefSeq" id="WP_022419711.1">
    <property type="nucleotide sequence ID" value="NZ_CAJKGD010000010.1"/>
</dbReference>
<dbReference type="EMBL" id="JAGZMZ010000003">
    <property type="protein sequence ID" value="MBS4883548.1"/>
    <property type="molecule type" value="Genomic_DNA"/>
</dbReference>
<evidence type="ECO:0000256" key="1">
    <source>
        <dbReference type="ARBA" id="ARBA00022741"/>
    </source>
</evidence>
<dbReference type="PANTHER" id="PTHR42855">
    <property type="entry name" value="ABC TRANSPORTER ATP-BINDING SUBUNIT"/>
    <property type="match status" value="1"/>
</dbReference>
<protein>
    <submittedName>
        <fullName evidence="5">ABC-F family ATP-binding cassette domain-containing protein</fullName>
    </submittedName>
</protein>
<dbReference type="GO" id="GO:0005524">
    <property type="term" value="F:ATP binding"/>
    <property type="evidence" value="ECO:0007669"/>
    <property type="project" value="UniProtKB-KW"/>
</dbReference>
<dbReference type="SUPFAM" id="SSF52540">
    <property type="entry name" value="P-loop containing nucleoside triphosphate hydrolases"/>
    <property type="match status" value="2"/>
</dbReference>
<keyword evidence="3" id="KW-0175">Coiled coil</keyword>
<dbReference type="InterPro" id="IPR017871">
    <property type="entry name" value="ABC_transporter-like_CS"/>
</dbReference>
<evidence type="ECO:0000313" key="5">
    <source>
        <dbReference type="EMBL" id="MBS4883548.1"/>
    </source>
</evidence>
<dbReference type="Gene3D" id="3.40.50.300">
    <property type="entry name" value="P-loop containing nucleotide triphosphate hydrolases"/>
    <property type="match status" value="2"/>
</dbReference>
<evidence type="ECO:0000256" key="3">
    <source>
        <dbReference type="SAM" id="Coils"/>
    </source>
</evidence>
<comment type="caution">
    <text evidence="5">The sequence shown here is derived from an EMBL/GenBank/DDBJ whole genome shotgun (WGS) entry which is preliminary data.</text>
</comment>
<feature type="coiled-coil region" evidence="3">
    <location>
        <begin position="222"/>
        <end position="294"/>
    </location>
</feature>
<dbReference type="PANTHER" id="PTHR42855:SF1">
    <property type="entry name" value="ABC TRANSPORTER DOMAIN-CONTAINING PROTEIN"/>
    <property type="match status" value="1"/>
</dbReference>
<dbReference type="GO" id="GO:0016887">
    <property type="term" value="F:ATP hydrolysis activity"/>
    <property type="evidence" value="ECO:0007669"/>
    <property type="project" value="InterPro"/>
</dbReference>
<evidence type="ECO:0000313" key="6">
    <source>
        <dbReference type="Proteomes" id="UP000753219"/>
    </source>
</evidence>
<accession>A0A942W9C7</accession>
<name>A0A942W9C7_9FIRM</name>